<evidence type="ECO:0000256" key="1">
    <source>
        <dbReference type="ARBA" id="ARBA00004453"/>
    </source>
</evidence>
<dbReference type="EMBL" id="QENU01000009">
    <property type="protein sequence ID" value="PVX33101.1"/>
    <property type="molecule type" value="Genomic_DNA"/>
</dbReference>
<dbReference type="PIRSF" id="PIRSF002096">
    <property type="entry name" value="HnS"/>
    <property type="match status" value="1"/>
</dbReference>
<accession>A0A2U0SP34</accession>
<dbReference type="GO" id="GO:0001217">
    <property type="term" value="F:DNA-binding transcription repressor activity"/>
    <property type="evidence" value="ECO:0007669"/>
    <property type="project" value="TreeGrafter"/>
</dbReference>
<evidence type="ECO:0000256" key="5">
    <source>
        <dbReference type="PIRNR" id="PIRNR002096"/>
    </source>
</evidence>
<dbReference type="Pfam" id="PF22470">
    <property type="entry name" value="Histone_HNS_N"/>
    <property type="match status" value="1"/>
</dbReference>
<proteinExistence type="inferred from homology"/>
<dbReference type="PANTHER" id="PTHR38097">
    <property type="match status" value="1"/>
</dbReference>
<protein>
    <recommendedName>
        <fullName evidence="5">DNA-binding protein</fullName>
    </recommendedName>
</protein>
<evidence type="ECO:0000256" key="6">
    <source>
        <dbReference type="PIRSR" id="PIRSR002096-1"/>
    </source>
</evidence>
<dbReference type="PANTHER" id="PTHR38097:SF2">
    <property type="entry name" value="DNA-BINDING PROTEIN STPA"/>
    <property type="match status" value="1"/>
</dbReference>
<dbReference type="GO" id="GO:0003680">
    <property type="term" value="F:minor groove of adenine-thymine-rich DNA binding"/>
    <property type="evidence" value="ECO:0007669"/>
    <property type="project" value="TreeGrafter"/>
</dbReference>
<evidence type="ECO:0000256" key="7">
    <source>
        <dbReference type="SAM" id="Coils"/>
    </source>
</evidence>
<evidence type="ECO:0000313" key="10">
    <source>
        <dbReference type="EMBL" id="PVX33101.1"/>
    </source>
</evidence>
<dbReference type="GO" id="GO:0032993">
    <property type="term" value="C:protein-DNA complex"/>
    <property type="evidence" value="ECO:0007669"/>
    <property type="project" value="TreeGrafter"/>
</dbReference>
<feature type="DNA-binding region" evidence="6">
    <location>
        <begin position="109"/>
        <end position="114"/>
    </location>
</feature>
<dbReference type="GO" id="GO:0030527">
    <property type="term" value="F:structural constituent of chromatin"/>
    <property type="evidence" value="ECO:0007669"/>
    <property type="project" value="InterPro"/>
</dbReference>
<dbReference type="SUPFAM" id="SSF81273">
    <property type="entry name" value="H-NS histone-like proteins"/>
    <property type="match status" value="2"/>
</dbReference>
<dbReference type="AlphaFoldDB" id="A0A2U0SP34"/>
<dbReference type="SMART" id="SM00528">
    <property type="entry name" value="HNS"/>
    <property type="match status" value="1"/>
</dbReference>
<comment type="similarity">
    <text evidence="2 5">Belongs to the histone-like protein H-NS family.</text>
</comment>
<dbReference type="Gene3D" id="1.10.287.1050">
    <property type="entry name" value="H-NS histone-like proteins"/>
    <property type="match status" value="1"/>
</dbReference>
<name>A0A2U0SP34_9PAST</name>
<dbReference type="GO" id="GO:0000976">
    <property type="term" value="F:transcription cis-regulatory region binding"/>
    <property type="evidence" value="ECO:0007669"/>
    <property type="project" value="TreeGrafter"/>
</dbReference>
<feature type="domain" description="DNA-binding protein H-NS-like C-terminal" evidence="9">
    <location>
        <begin position="84"/>
        <end position="131"/>
    </location>
</feature>
<dbReference type="GO" id="GO:0009295">
    <property type="term" value="C:nucleoid"/>
    <property type="evidence" value="ECO:0007669"/>
    <property type="project" value="UniProtKB-SubCell"/>
</dbReference>
<keyword evidence="3" id="KW-0963">Cytoplasm</keyword>
<organism evidence="10 11">
    <name type="scientific">Alitibacter langaaensis DSM 22999</name>
    <dbReference type="NCBI Taxonomy" id="1122935"/>
    <lineage>
        <taxon>Bacteria</taxon>
        <taxon>Pseudomonadati</taxon>
        <taxon>Pseudomonadota</taxon>
        <taxon>Gammaproteobacteria</taxon>
        <taxon>Pasteurellales</taxon>
        <taxon>Pasteurellaceae</taxon>
        <taxon>Alitibacter</taxon>
    </lineage>
</organism>
<keyword evidence="11" id="KW-1185">Reference proteome</keyword>
<evidence type="ECO:0000256" key="3">
    <source>
        <dbReference type="ARBA" id="ARBA00022490"/>
    </source>
</evidence>
<sequence length="131" mass="14741">MSLAKNLNNLRSLRAAVNELGLEQAEQALEKLQQVITEKREAEAEMIAQEKARQELIAKYKEELKAQGISLNELVLDAEPKKERKPRQPLPPKYKYVDENGETKTWTGQGRTPRAIQNALNAGKTLASFAI</sequence>
<evidence type="ECO:0000259" key="9">
    <source>
        <dbReference type="SMART" id="SM00528"/>
    </source>
</evidence>
<dbReference type="Proteomes" id="UP000245909">
    <property type="component" value="Unassembled WGS sequence"/>
</dbReference>
<dbReference type="InterPro" id="IPR054180">
    <property type="entry name" value="H-NS-like_N"/>
</dbReference>
<dbReference type="InterPro" id="IPR001801">
    <property type="entry name" value="Histone_HNS"/>
</dbReference>
<evidence type="ECO:0000313" key="11">
    <source>
        <dbReference type="Proteomes" id="UP000245909"/>
    </source>
</evidence>
<comment type="subcellular location">
    <subcellularLocation>
        <location evidence="1">Cytoplasm</location>
        <location evidence="1">Nucleoid</location>
    </subcellularLocation>
</comment>
<dbReference type="Pfam" id="PF00816">
    <property type="entry name" value="Histone_HNS"/>
    <property type="match status" value="1"/>
</dbReference>
<reference evidence="10 11" key="1">
    <citation type="submission" date="2018-05" db="EMBL/GenBank/DDBJ databases">
        <title>Genomic Encyclopedia of Type Strains, Phase IV (KMG-IV): sequencing the most valuable type-strain genomes for metagenomic binning, comparative biology and taxonomic classification.</title>
        <authorList>
            <person name="Goeker M."/>
        </authorList>
    </citation>
    <scope>NUCLEOTIDE SEQUENCE [LARGE SCALE GENOMIC DNA]</scope>
    <source>
        <strain evidence="10 11">DSM 22999</strain>
    </source>
</reference>
<evidence type="ECO:0000256" key="2">
    <source>
        <dbReference type="ARBA" id="ARBA00010610"/>
    </source>
</evidence>
<dbReference type="GO" id="GO:0046983">
    <property type="term" value="F:protein dimerization activity"/>
    <property type="evidence" value="ECO:0007669"/>
    <property type="project" value="InterPro"/>
</dbReference>
<dbReference type="InterPro" id="IPR037150">
    <property type="entry name" value="H-NS_C_dom_sf"/>
</dbReference>
<dbReference type="GO" id="GO:0003681">
    <property type="term" value="F:bent DNA binding"/>
    <property type="evidence" value="ECO:0007669"/>
    <property type="project" value="TreeGrafter"/>
</dbReference>
<dbReference type="GO" id="GO:0005829">
    <property type="term" value="C:cytosol"/>
    <property type="evidence" value="ECO:0007669"/>
    <property type="project" value="TreeGrafter"/>
</dbReference>
<gene>
    <name evidence="10" type="ORF">C8D76_10967</name>
</gene>
<evidence type="ECO:0000256" key="8">
    <source>
        <dbReference type="SAM" id="MobiDB-lite"/>
    </source>
</evidence>
<keyword evidence="4 5" id="KW-0238">DNA-binding</keyword>
<dbReference type="InterPro" id="IPR027454">
    <property type="entry name" value="Histone_HNS_N"/>
</dbReference>
<dbReference type="Gene3D" id="4.10.430.10">
    <property type="entry name" value="Histone-like protein H-NS, C-terminal domain"/>
    <property type="match status" value="1"/>
</dbReference>
<evidence type="ECO:0000256" key="4">
    <source>
        <dbReference type="ARBA" id="ARBA00023125"/>
    </source>
</evidence>
<keyword evidence="7" id="KW-0175">Coiled coil</keyword>
<comment type="caution">
    <text evidence="10">The sequence shown here is derived from an EMBL/GenBank/DDBJ whole genome shotgun (WGS) entry which is preliminary data.</text>
</comment>
<dbReference type="RefSeq" id="WP_116632085.1">
    <property type="nucleotide sequence ID" value="NZ_QENU01000009.1"/>
</dbReference>
<dbReference type="InterPro" id="IPR027444">
    <property type="entry name" value="H-NS_C_dom"/>
</dbReference>
<dbReference type="OrthoDB" id="6088948at2"/>
<feature type="region of interest" description="Disordered" evidence="8">
    <location>
        <begin position="80"/>
        <end position="111"/>
    </location>
</feature>
<feature type="coiled-coil region" evidence="7">
    <location>
        <begin position="22"/>
        <end position="59"/>
    </location>
</feature>